<dbReference type="Proteomes" id="UP001379949">
    <property type="component" value="Unassembled WGS sequence"/>
</dbReference>
<keyword evidence="2" id="KW-1185">Reference proteome</keyword>
<proteinExistence type="predicted"/>
<gene>
    <name evidence="1" type="ORF">V6242_10605</name>
</gene>
<dbReference type="RefSeq" id="WP_341567317.1">
    <property type="nucleotide sequence ID" value="NZ_JBAKAR010000007.1"/>
</dbReference>
<comment type="caution">
    <text evidence="1">The sequence shown here is derived from an EMBL/GenBank/DDBJ whole genome shotgun (WGS) entry which is preliminary data.</text>
</comment>
<dbReference type="EMBL" id="JBAKAR010000007">
    <property type="protein sequence ID" value="MEL0613598.1"/>
    <property type="molecule type" value="Genomic_DNA"/>
</dbReference>
<evidence type="ECO:0000313" key="2">
    <source>
        <dbReference type="Proteomes" id="UP001379949"/>
    </source>
</evidence>
<reference evidence="1 2" key="1">
    <citation type="submission" date="2024-02" db="EMBL/GenBank/DDBJ databases">
        <title>Bacteria isolated from the canopy kelp, Nereocystis luetkeana.</title>
        <authorList>
            <person name="Pfister C.A."/>
            <person name="Younker I.T."/>
            <person name="Light S.H."/>
        </authorList>
    </citation>
    <scope>NUCLEOTIDE SEQUENCE [LARGE SCALE GENOMIC DNA]</scope>
    <source>
        <strain evidence="1 2">TI.4.07</strain>
    </source>
</reference>
<sequence length="197" mass="21373">MFDIEQDVVRVGIAAATNRAQQMDTFIPLESLSTSTSCSIISDRRLDLLLVSGATPQQVELIISACDAIGCVVAFVGHPSNDETVIWNVIENVKGKLDAHEMPNNIDIADIRSLAEEADYLLAFDDEASLFQFLETTPAERHLGGIYLASGRVTLNAFAEMNERIEALISPYAYFVSSFYSASTSECSALIGVRASA</sequence>
<protein>
    <submittedName>
        <fullName evidence="1">Uncharacterized protein</fullName>
    </submittedName>
</protein>
<accession>A0ABU9G519</accession>
<evidence type="ECO:0000313" key="1">
    <source>
        <dbReference type="EMBL" id="MEL0613598.1"/>
    </source>
</evidence>
<name>A0ABU9G519_9GAMM</name>
<organism evidence="1 2">
    <name type="scientific">Marinomonas arenicola</name>
    <dbReference type="NCBI Taxonomy" id="569601"/>
    <lineage>
        <taxon>Bacteria</taxon>
        <taxon>Pseudomonadati</taxon>
        <taxon>Pseudomonadota</taxon>
        <taxon>Gammaproteobacteria</taxon>
        <taxon>Oceanospirillales</taxon>
        <taxon>Oceanospirillaceae</taxon>
        <taxon>Marinomonas</taxon>
    </lineage>
</organism>